<dbReference type="STRING" id="1334022.SAMN04487907_10492"/>
<keyword evidence="3" id="KW-1185">Reference proteome</keyword>
<dbReference type="EMBL" id="FOKV01000004">
    <property type="protein sequence ID" value="SFC40740.1"/>
    <property type="molecule type" value="Genomic_DNA"/>
</dbReference>
<sequence>MRKFFFALLALTFVSCNLLNTNNLNNDFRWKNRKFETPKNTSLNFKPELIKTYNEDSYFLKKFFEKDSQKIVNNFNKILVKDLEERNFNFSAKTPNYKISVDTLIFKEIVKNENVYTYEERDFLGIYEKYAVNFKVIGKVETVDTSAVIESDINFEATPREGMIIKKYVAYDNKNTNLNKVWKNLLNKFSYRCYELIQKEIL</sequence>
<organism evidence="2 3">
    <name type="scientific">Zunongwangia mangrovi</name>
    <dbReference type="NCBI Taxonomy" id="1334022"/>
    <lineage>
        <taxon>Bacteria</taxon>
        <taxon>Pseudomonadati</taxon>
        <taxon>Bacteroidota</taxon>
        <taxon>Flavobacteriia</taxon>
        <taxon>Flavobacteriales</taxon>
        <taxon>Flavobacteriaceae</taxon>
        <taxon>Zunongwangia</taxon>
    </lineage>
</organism>
<accession>A0A1I1J5L4</accession>
<dbReference type="PROSITE" id="PS51257">
    <property type="entry name" value="PROKAR_LIPOPROTEIN"/>
    <property type="match status" value="1"/>
</dbReference>
<dbReference type="OrthoDB" id="1426563at2"/>
<name>A0A1I1J5L4_9FLAO</name>
<feature type="signal peptide" evidence="1">
    <location>
        <begin position="1"/>
        <end position="20"/>
    </location>
</feature>
<evidence type="ECO:0008006" key="4">
    <source>
        <dbReference type="Google" id="ProtNLM"/>
    </source>
</evidence>
<dbReference type="RefSeq" id="WP_092542532.1">
    <property type="nucleotide sequence ID" value="NZ_FOKV01000004.1"/>
</dbReference>
<proteinExistence type="predicted"/>
<protein>
    <recommendedName>
        <fullName evidence="4">Lipoprotein</fullName>
    </recommendedName>
</protein>
<evidence type="ECO:0000313" key="2">
    <source>
        <dbReference type="EMBL" id="SFC40740.1"/>
    </source>
</evidence>
<dbReference type="Proteomes" id="UP000199438">
    <property type="component" value="Unassembled WGS sequence"/>
</dbReference>
<keyword evidence="1" id="KW-0732">Signal</keyword>
<reference evidence="3" key="1">
    <citation type="submission" date="2016-10" db="EMBL/GenBank/DDBJ databases">
        <authorList>
            <person name="Varghese N."/>
            <person name="Submissions S."/>
        </authorList>
    </citation>
    <scope>NUCLEOTIDE SEQUENCE [LARGE SCALE GENOMIC DNA]</scope>
    <source>
        <strain evidence="3">DSM 24499</strain>
    </source>
</reference>
<evidence type="ECO:0000313" key="3">
    <source>
        <dbReference type="Proteomes" id="UP000199438"/>
    </source>
</evidence>
<gene>
    <name evidence="2" type="ORF">SAMN04487907_10492</name>
</gene>
<evidence type="ECO:0000256" key="1">
    <source>
        <dbReference type="SAM" id="SignalP"/>
    </source>
</evidence>
<feature type="chain" id="PRO_5011698472" description="Lipoprotein" evidence="1">
    <location>
        <begin position="21"/>
        <end position="202"/>
    </location>
</feature>
<dbReference type="AlphaFoldDB" id="A0A1I1J5L4"/>